<keyword evidence="2" id="KW-0238">DNA-binding</keyword>
<dbReference type="Gene3D" id="2.60.120.280">
    <property type="entry name" value="Regulatory protein AraC"/>
    <property type="match status" value="1"/>
</dbReference>
<keyword evidence="1" id="KW-0805">Transcription regulation</keyword>
<name>A0ABV5ZLS8_9BACT</name>
<sequence length="310" mass="35060">MLRIGEGFEGERSLVLPAIVRHAAQDDAVLRQLHITDMGHYPHAMHHYRERTTPIGQHILIHCTCGSGWYRVGGTQHEVHADQYFIIPAGRPHTYASNNDDPWTIYWIHFAGDLAAELAGDCQGPRDVRPGPTSRIADRIMLFEEIFLTLSDGYSTDNLHYAAALLHAYLATFRFLPLFRKYHKQGDRVAEGDVIQAAIKYMGENIEKRLSLPSLARYIGYSVSQFSLIFKNNTGHSPLNYFNLMKVQEACRLLETTDMKIVQISGKVGIDDNYYFSRLFSKVVGISPRQYRQSVREAAERSGGAEQAAT</sequence>
<comment type="caution">
    <text evidence="5">The sequence shown here is derived from an EMBL/GenBank/DDBJ whole genome shotgun (WGS) entry which is preliminary data.</text>
</comment>
<dbReference type="PANTHER" id="PTHR43280">
    <property type="entry name" value="ARAC-FAMILY TRANSCRIPTIONAL REGULATOR"/>
    <property type="match status" value="1"/>
</dbReference>
<dbReference type="SMART" id="SM00342">
    <property type="entry name" value="HTH_ARAC"/>
    <property type="match status" value="1"/>
</dbReference>
<feature type="domain" description="HTH araC/xylS-type" evidence="4">
    <location>
        <begin position="196"/>
        <end position="294"/>
    </location>
</feature>
<keyword evidence="3" id="KW-0804">Transcription</keyword>
<organism evidence="5 6">
    <name type="scientific">Hallella seregens ATCC 51272</name>
    <dbReference type="NCBI Taxonomy" id="1336250"/>
    <lineage>
        <taxon>Bacteria</taxon>
        <taxon>Pseudomonadati</taxon>
        <taxon>Bacteroidota</taxon>
        <taxon>Bacteroidia</taxon>
        <taxon>Bacteroidales</taxon>
        <taxon>Prevotellaceae</taxon>
        <taxon>Hallella</taxon>
    </lineage>
</organism>
<evidence type="ECO:0000313" key="5">
    <source>
        <dbReference type="EMBL" id="MFB9897171.1"/>
    </source>
</evidence>
<dbReference type="Proteomes" id="UP001589688">
    <property type="component" value="Unassembled WGS sequence"/>
</dbReference>
<dbReference type="InterPro" id="IPR009057">
    <property type="entry name" value="Homeodomain-like_sf"/>
</dbReference>
<dbReference type="InterPro" id="IPR003313">
    <property type="entry name" value="AraC-bd"/>
</dbReference>
<dbReference type="EMBL" id="JBHLZF010000001">
    <property type="protein sequence ID" value="MFB9897171.1"/>
    <property type="molecule type" value="Genomic_DNA"/>
</dbReference>
<evidence type="ECO:0000259" key="4">
    <source>
        <dbReference type="PROSITE" id="PS01124"/>
    </source>
</evidence>
<dbReference type="Pfam" id="PF12833">
    <property type="entry name" value="HTH_18"/>
    <property type="match status" value="1"/>
</dbReference>
<accession>A0ABV5ZLS8</accession>
<dbReference type="RefSeq" id="WP_027951660.1">
    <property type="nucleotide sequence ID" value="NZ_JADU01000006.1"/>
</dbReference>
<gene>
    <name evidence="5" type="ORF">ACFFK8_04950</name>
</gene>
<keyword evidence="6" id="KW-1185">Reference proteome</keyword>
<dbReference type="InterPro" id="IPR018060">
    <property type="entry name" value="HTH_AraC"/>
</dbReference>
<dbReference type="PROSITE" id="PS01124">
    <property type="entry name" value="HTH_ARAC_FAMILY_2"/>
    <property type="match status" value="1"/>
</dbReference>
<dbReference type="Pfam" id="PF02311">
    <property type="entry name" value="AraC_binding"/>
    <property type="match status" value="1"/>
</dbReference>
<proteinExistence type="predicted"/>
<dbReference type="SUPFAM" id="SSF46689">
    <property type="entry name" value="Homeodomain-like"/>
    <property type="match status" value="2"/>
</dbReference>
<dbReference type="CDD" id="cd06986">
    <property type="entry name" value="cupin_MmsR-like_N"/>
    <property type="match status" value="1"/>
</dbReference>
<protein>
    <submittedName>
        <fullName evidence="5">Helix-turn-helix domain-containing protein</fullName>
    </submittedName>
</protein>
<dbReference type="SUPFAM" id="SSF51215">
    <property type="entry name" value="Regulatory protein AraC"/>
    <property type="match status" value="1"/>
</dbReference>
<dbReference type="InterPro" id="IPR037923">
    <property type="entry name" value="HTH-like"/>
</dbReference>
<evidence type="ECO:0000313" key="6">
    <source>
        <dbReference type="Proteomes" id="UP001589688"/>
    </source>
</evidence>
<evidence type="ECO:0000256" key="2">
    <source>
        <dbReference type="ARBA" id="ARBA00023125"/>
    </source>
</evidence>
<dbReference type="PANTHER" id="PTHR43280:SF30">
    <property type="entry name" value="MMSAB OPERON REGULATORY PROTEIN"/>
    <property type="match status" value="1"/>
</dbReference>
<evidence type="ECO:0000256" key="3">
    <source>
        <dbReference type="ARBA" id="ARBA00023163"/>
    </source>
</evidence>
<evidence type="ECO:0000256" key="1">
    <source>
        <dbReference type="ARBA" id="ARBA00023015"/>
    </source>
</evidence>
<reference evidence="5 6" key="1">
    <citation type="submission" date="2024-09" db="EMBL/GenBank/DDBJ databases">
        <authorList>
            <person name="Sun Q."/>
            <person name="Mori K."/>
        </authorList>
    </citation>
    <scope>NUCLEOTIDE SEQUENCE [LARGE SCALE GENOMIC DNA]</scope>
    <source>
        <strain evidence="5 6">ATCC 51272</strain>
    </source>
</reference>
<dbReference type="Gene3D" id="1.10.10.60">
    <property type="entry name" value="Homeodomain-like"/>
    <property type="match status" value="2"/>
</dbReference>